<sequence length="248" mass="25703">MGADTAGSRVPAADSGSDGAADAAFAAVFDAAAEMDAADPTRRSLRAADSPAFDEDTRIVVRAAPSPEPAAEPGPETAPAAEPATKPEPELEPELDESTRLVTRRGPLEGELDESTRIVARPDPLDQETVAAPFVDESTRPVPRRRQPRADAVAPPLTLADVPPAPAQPASLATSPEPGQRDSYPPRVLPEQPPVERLNVAAEPREDAVPAQRGGRALRLAVTVLAVIGGATVLAASIVAIVLLLNTL</sequence>
<keyword evidence="2" id="KW-0472">Membrane</keyword>
<keyword evidence="2" id="KW-1133">Transmembrane helix</keyword>
<dbReference type="EMBL" id="MPZN01000005">
    <property type="protein sequence ID" value="PPL20061.1"/>
    <property type="molecule type" value="Genomic_DNA"/>
</dbReference>
<proteinExistence type="predicted"/>
<protein>
    <submittedName>
        <fullName evidence="3">Uncharacterized protein</fullName>
    </submittedName>
</protein>
<feature type="region of interest" description="Disordered" evidence="1">
    <location>
        <begin position="35"/>
        <end position="194"/>
    </location>
</feature>
<evidence type="ECO:0000256" key="1">
    <source>
        <dbReference type="SAM" id="MobiDB-lite"/>
    </source>
</evidence>
<evidence type="ECO:0000313" key="4">
    <source>
        <dbReference type="Proteomes" id="UP000237755"/>
    </source>
</evidence>
<dbReference type="Proteomes" id="UP000237755">
    <property type="component" value="Unassembled WGS sequence"/>
</dbReference>
<keyword evidence="4" id="KW-1185">Reference proteome</keyword>
<feature type="compositionally biased region" description="Low complexity" evidence="1">
    <location>
        <begin position="73"/>
        <end position="84"/>
    </location>
</feature>
<evidence type="ECO:0000256" key="2">
    <source>
        <dbReference type="SAM" id="Phobius"/>
    </source>
</evidence>
<keyword evidence="2" id="KW-0812">Transmembrane</keyword>
<comment type="caution">
    <text evidence="3">The sequence shown here is derived from an EMBL/GenBank/DDBJ whole genome shotgun (WGS) entry which is preliminary data.</text>
</comment>
<gene>
    <name evidence="3" type="ORF">GY24_02860</name>
</gene>
<organism evidence="3 4">
    <name type="scientific">Microterricola pindariensis</name>
    <dbReference type="NCBI Taxonomy" id="478010"/>
    <lineage>
        <taxon>Bacteria</taxon>
        <taxon>Bacillati</taxon>
        <taxon>Actinomycetota</taxon>
        <taxon>Actinomycetes</taxon>
        <taxon>Micrococcales</taxon>
        <taxon>Microbacteriaceae</taxon>
        <taxon>Microterricola</taxon>
    </lineage>
</organism>
<name>A0ABX5B085_9MICO</name>
<accession>A0ABX5B085</accession>
<evidence type="ECO:0000313" key="3">
    <source>
        <dbReference type="EMBL" id="PPL20061.1"/>
    </source>
</evidence>
<dbReference type="RefSeq" id="WP_104474271.1">
    <property type="nucleotide sequence ID" value="NZ_MPZN01000005.1"/>
</dbReference>
<feature type="transmembrane region" description="Helical" evidence="2">
    <location>
        <begin position="220"/>
        <end position="245"/>
    </location>
</feature>
<reference evidence="3 4" key="1">
    <citation type="journal article" date="2008" name="Int. J. Syst. Evol. Microbiol.">
        <title>Leifsonia pindariensis sp. nov., isolated from the Pindari glacier of the Indian Himalayas, and emended description of the genus Leifsonia.</title>
        <authorList>
            <person name="Reddy G.S."/>
            <person name="Prabagaran S.R."/>
            <person name="Shivaji S."/>
        </authorList>
    </citation>
    <scope>NUCLEOTIDE SEQUENCE [LARGE SCALE GENOMIC DNA]</scope>
    <source>
        <strain evidence="3 4">PON 10</strain>
    </source>
</reference>